<organism evidence="1 2">
    <name type="scientific">Mythimna separata</name>
    <name type="common">Oriental armyworm</name>
    <name type="synonym">Pseudaletia separata</name>
    <dbReference type="NCBI Taxonomy" id="271217"/>
    <lineage>
        <taxon>Eukaryota</taxon>
        <taxon>Metazoa</taxon>
        <taxon>Ecdysozoa</taxon>
        <taxon>Arthropoda</taxon>
        <taxon>Hexapoda</taxon>
        <taxon>Insecta</taxon>
        <taxon>Pterygota</taxon>
        <taxon>Neoptera</taxon>
        <taxon>Endopterygota</taxon>
        <taxon>Lepidoptera</taxon>
        <taxon>Glossata</taxon>
        <taxon>Ditrysia</taxon>
        <taxon>Noctuoidea</taxon>
        <taxon>Noctuidae</taxon>
        <taxon>Noctuinae</taxon>
        <taxon>Hadenini</taxon>
        <taxon>Mythimna</taxon>
    </lineage>
</organism>
<dbReference type="EMBL" id="JARGEI010000011">
    <property type="protein sequence ID" value="KAJ8724124.1"/>
    <property type="molecule type" value="Genomic_DNA"/>
</dbReference>
<dbReference type="AlphaFoldDB" id="A0AAD7YS73"/>
<dbReference type="InterPro" id="IPR036691">
    <property type="entry name" value="Endo/exonu/phosph_ase_sf"/>
</dbReference>
<evidence type="ECO:0000313" key="1">
    <source>
        <dbReference type="EMBL" id="KAJ8724124.1"/>
    </source>
</evidence>
<reference evidence="1" key="1">
    <citation type="submission" date="2023-03" db="EMBL/GenBank/DDBJ databases">
        <title>Chromosome-level genomes of two armyworms, Mythimna separata and Mythimna loreyi, provide insights into the biosynthesis and reception of sex pheromones.</title>
        <authorList>
            <person name="Zhao H."/>
        </authorList>
    </citation>
    <scope>NUCLEOTIDE SEQUENCE</scope>
    <source>
        <strain evidence="1">BeijingLab</strain>
        <tissue evidence="1">Pupa</tissue>
    </source>
</reference>
<protein>
    <submittedName>
        <fullName evidence="1">Uncharacterized protein</fullName>
    </submittedName>
</protein>
<proteinExistence type="predicted"/>
<evidence type="ECO:0000313" key="2">
    <source>
        <dbReference type="Proteomes" id="UP001231518"/>
    </source>
</evidence>
<keyword evidence="2" id="KW-1185">Reference proteome</keyword>
<gene>
    <name evidence="1" type="ORF">PYW07_008104</name>
</gene>
<dbReference type="Gene3D" id="3.60.10.10">
    <property type="entry name" value="Endonuclease/exonuclease/phosphatase"/>
    <property type="match status" value="1"/>
</dbReference>
<accession>A0AAD7YS73</accession>
<name>A0AAD7YS73_MYTSE</name>
<dbReference type="Proteomes" id="UP001231518">
    <property type="component" value="Chromosome 20"/>
</dbReference>
<dbReference type="SUPFAM" id="SSF56219">
    <property type="entry name" value="DNase I-like"/>
    <property type="match status" value="1"/>
</dbReference>
<sequence length="121" mass="13937">MHVLPFQVDLSNIRELHSNLLAVHHHLDTVKPHLLFLTETQIRCPSDAAYLNYPGYSLEHHFLQRAGVCVYVRNDICCQRLRHLEDPSFSTLWLLVDTRMDKIVSACVYRTVVIRLAASAV</sequence>
<comment type="caution">
    <text evidence="1">The sequence shown here is derived from an EMBL/GenBank/DDBJ whole genome shotgun (WGS) entry which is preliminary data.</text>
</comment>